<reference evidence="1 2" key="1">
    <citation type="submission" date="2023-07" db="EMBL/GenBank/DDBJ databases">
        <title>Genomic Encyclopedia of Type Strains, Phase IV (KMG-IV): sequencing the most valuable type-strain genomes for metagenomic binning, comparative biology and taxonomic classification.</title>
        <authorList>
            <person name="Goeker M."/>
        </authorList>
    </citation>
    <scope>NUCLEOTIDE SEQUENCE [LARGE SCALE GENOMIC DNA]</scope>
    <source>
        <strain evidence="1 2">B1-1</strain>
    </source>
</reference>
<evidence type="ECO:0000313" key="2">
    <source>
        <dbReference type="Proteomes" id="UP001223743"/>
    </source>
</evidence>
<comment type="caution">
    <text evidence="1">The sequence shown here is derived from an EMBL/GenBank/DDBJ whole genome shotgun (WGS) entry which is preliminary data.</text>
</comment>
<name>A0ABU0M5V2_9HYPH</name>
<gene>
    <name evidence="1" type="ORF">QO015_001929</name>
</gene>
<evidence type="ECO:0000313" key="1">
    <source>
        <dbReference type="EMBL" id="MDQ0516316.1"/>
    </source>
</evidence>
<accession>A0ABU0M5V2</accession>
<organism evidence="1 2">
    <name type="scientific">Kaistia geumhonensis</name>
    <dbReference type="NCBI Taxonomy" id="410839"/>
    <lineage>
        <taxon>Bacteria</taxon>
        <taxon>Pseudomonadati</taxon>
        <taxon>Pseudomonadota</taxon>
        <taxon>Alphaproteobacteria</taxon>
        <taxon>Hyphomicrobiales</taxon>
        <taxon>Kaistiaceae</taxon>
        <taxon>Kaistia</taxon>
    </lineage>
</organism>
<proteinExistence type="predicted"/>
<protein>
    <submittedName>
        <fullName evidence="1">Uncharacterized protein</fullName>
    </submittedName>
</protein>
<sequence>MVKRIGIEALLRWTYRDELPKAGAARALSGVGIKRAYSAVEAYGEYLSLIDCAGENRFGVVADLMAMAEPSIDAVRVYEAVQALAGVEFELEADDGLLSDMPVIGDEMPGVLARAQNRVTIVDAQGARLIKGGPVGLIVKHALLGGCPVWEGEEPERRFRRAASGNGAAWFRTIVIETSGGPMECEVDGWDATGKRPMPGAYRKVEFDPDPAPVAEGRIEYKVWHAALGVLTDALTGALDGFDVVPTERPARPWEEAPEVAPQVLPNLTAAATWQGRLSHADRKRLAA</sequence>
<dbReference type="Proteomes" id="UP001223743">
    <property type="component" value="Unassembled WGS sequence"/>
</dbReference>
<dbReference type="EMBL" id="JAUSWJ010000001">
    <property type="protein sequence ID" value="MDQ0516316.1"/>
    <property type="molecule type" value="Genomic_DNA"/>
</dbReference>
<keyword evidence="2" id="KW-1185">Reference proteome</keyword>
<dbReference type="RefSeq" id="WP_266279761.1">
    <property type="nucleotide sequence ID" value="NZ_JAPKNF010000001.1"/>
</dbReference>